<proteinExistence type="predicted"/>
<reference evidence="1 2" key="1">
    <citation type="submission" date="2017-04" db="EMBL/GenBank/DDBJ databases">
        <title>Complete Genome Sequence of Bacillus thuringiensis type Strain ATCC 10792.</title>
        <authorList>
            <person name="Oh D.-H."/>
            <person name="Park B.-J."/>
            <person name="Shuai W."/>
            <person name="Chelliah R."/>
        </authorList>
    </citation>
    <scope>NUCLEOTIDE SEQUENCE [LARGE SCALE GENOMIC DNA]</scope>
    <source>
        <strain evidence="1 2">ATCC 10792</strain>
        <plasmid evidence="1 2">poh3</plasmid>
    </source>
</reference>
<accession>A0A1W6WYS7</accession>
<dbReference type="AlphaFoldDB" id="A0A1W6WYS7"/>
<dbReference type="GO" id="GO:0005839">
    <property type="term" value="C:proteasome core complex"/>
    <property type="evidence" value="ECO:0007669"/>
    <property type="project" value="InterPro"/>
</dbReference>
<sequence length="240" mass="27119">MLSHCIQKLIKISQSNYLFLKKITRNTYILILYYVYRREFSVSLISIIATNKFISFVGDGRAINLDGSIAHENYQKVFKITDKIIIGMAGDAAIVEVLIPRIKDNPEIDLDNAKSCAHSLFDILGNGQVENKDISLLIGGLDDLNNIYYAGFIQSSTTLEEILPNTYDIRCASTVNDSTAKINPNQVLQNLISSSVTTQNEFLKFNTQNAFKIQEQFNHFISENDKSVNNNLTHKIIFKL</sequence>
<dbReference type="InterPro" id="IPR029055">
    <property type="entry name" value="Ntn_hydrolases_N"/>
</dbReference>
<organism evidence="1 2">
    <name type="scientific">Bacillus thuringiensis</name>
    <dbReference type="NCBI Taxonomy" id="1428"/>
    <lineage>
        <taxon>Bacteria</taxon>
        <taxon>Bacillati</taxon>
        <taxon>Bacillota</taxon>
        <taxon>Bacilli</taxon>
        <taxon>Bacillales</taxon>
        <taxon>Bacillaceae</taxon>
        <taxon>Bacillus</taxon>
        <taxon>Bacillus cereus group</taxon>
    </lineage>
</organism>
<keyword evidence="2" id="KW-1185">Reference proteome</keyword>
<evidence type="ECO:0000313" key="1">
    <source>
        <dbReference type="EMBL" id="ARP61718.1"/>
    </source>
</evidence>
<dbReference type="Pfam" id="PF00227">
    <property type="entry name" value="Proteasome"/>
    <property type="match status" value="1"/>
</dbReference>
<dbReference type="Proteomes" id="UP000194143">
    <property type="component" value="Plasmid poh3"/>
</dbReference>
<dbReference type="Gene3D" id="3.60.20.10">
    <property type="entry name" value="Glutamine Phosphoribosylpyrophosphate, subunit 1, domain 1"/>
    <property type="match status" value="1"/>
</dbReference>
<evidence type="ECO:0000313" key="2">
    <source>
        <dbReference type="Proteomes" id="UP000194143"/>
    </source>
</evidence>
<protein>
    <submittedName>
        <fullName evidence="1">Uncharacterized protein</fullName>
    </submittedName>
</protein>
<dbReference type="GO" id="GO:0051603">
    <property type="term" value="P:proteolysis involved in protein catabolic process"/>
    <property type="evidence" value="ECO:0007669"/>
    <property type="project" value="InterPro"/>
</dbReference>
<dbReference type="EMBL" id="CP021064">
    <property type="protein sequence ID" value="ARP61718.1"/>
    <property type="molecule type" value="Genomic_DNA"/>
</dbReference>
<dbReference type="SUPFAM" id="SSF56235">
    <property type="entry name" value="N-terminal nucleophile aminohydrolases (Ntn hydrolases)"/>
    <property type="match status" value="1"/>
</dbReference>
<keyword evidence="1" id="KW-0614">Plasmid</keyword>
<dbReference type="InterPro" id="IPR001353">
    <property type="entry name" value="Proteasome_sua/b"/>
</dbReference>
<geneLocation type="plasmid" evidence="1 2">
    <name>poh3</name>
</geneLocation>
<gene>
    <name evidence="1" type="ORF">CAB88_32455</name>
</gene>
<name>A0A1W6WYS7_BACTU</name>